<keyword evidence="1" id="KW-0472">Membrane</keyword>
<dbReference type="VEuPathDB" id="FungiDB:BDV34DRAFT_207950"/>
<gene>
    <name evidence="2" type="ORF">BDV34DRAFT_207950</name>
</gene>
<protein>
    <submittedName>
        <fullName evidence="2">Uncharacterized protein</fullName>
    </submittedName>
</protein>
<evidence type="ECO:0000256" key="1">
    <source>
        <dbReference type="SAM" id="Phobius"/>
    </source>
</evidence>
<evidence type="ECO:0000313" key="2">
    <source>
        <dbReference type="EMBL" id="KAB8198890.1"/>
    </source>
</evidence>
<dbReference type="AlphaFoldDB" id="A0A5N6D485"/>
<keyword evidence="3" id="KW-1185">Reference proteome</keyword>
<organism evidence="2 3">
    <name type="scientific">Aspergillus parasiticus</name>
    <dbReference type="NCBI Taxonomy" id="5067"/>
    <lineage>
        <taxon>Eukaryota</taxon>
        <taxon>Fungi</taxon>
        <taxon>Dikarya</taxon>
        <taxon>Ascomycota</taxon>
        <taxon>Pezizomycotina</taxon>
        <taxon>Eurotiomycetes</taxon>
        <taxon>Eurotiomycetidae</taxon>
        <taxon>Eurotiales</taxon>
        <taxon>Aspergillaceae</taxon>
        <taxon>Aspergillus</taxon>
        <taxon>Aspergillus subgen. Circumdati</taxon>
    </lineage>
</organism>
<dbReference type="EMBL" id="ML735122">
    <property type="protein sequence ID" value="KAB8198890.1"/>
    <property type="molecule type" value="Genomic_DNA"/>
</dbReference>
<accession>A0A5N6D485</accession>
<sequence>MIICSVFFFFWLISHTYNVSLLAITFFTLRLLVGSPMGCPIKSTLGSNASTRR</sequence>
<reference evidence="2 3" key="1">
    <citation type="submission" date="2019-04" db="EMBL/GenBank/DDBJ databases">
        <title>Fungal friends and foes A comparative genomics study of 23 Aspergillus species from section Flavi.</title>
        <authorList>
            <consortium name="DOE Joint Genome Institute"/>
            <person name="Kjaerbolling I."/>
            <person name="Vesth T.C."/>
            <person name="Frisvad J.C."/>
            <person name="Nybo J.L."/>
            <person name="Theobald S."/>
            <person name="Kildgaard S."/>
            <person name="Petersen T.I."/>
            <person name="Kuo A."/>
            <person name="Sato A."/>
            <person name="Lyhne E.K."/>
            <person name="Kogle M.E."/>
            <person name="Wiebenga A."/>
            <person name="Kun R.S."/>
            <person name="Lubbers R.J."/>
            <person name="Makela M.R."/>
            <person name="Barry K."/>
            <person name="Chovatia M."/>
            <person name="Clum A."/>
            <person name="Daum C."/>
            <person name="Haridas S."/>
            <person name="He G."/>
            <person name="LaButti K."/>
            <person name="Lipzen A."/>
            <person name="Mondo S."/>
            <person name="Pangilinan J."/>
            <person name="Riley R."/>
            <person name="Salamov A."/>
            <person name="Simmons B.A."/>
            <person name="Magnuson J.K."/>
            <person name="Henrissat B."/>
            <person name="Mortensen U.H."/>
            <person name="Larsen T.O."/>
            <person name="De vries R.P."/>
            <person name="Grigoriev I.V."/>
            <person name="Machida M."/>
            <person name="Baker S.E."/>
            <person name="Andersen M.R."/>
        </authorList>
    </citation>
    <scope>NUCLEOTIDE SEQUENCE [LARGE SCALE GENOMIC DNA]</scope>
    <source>
        <strain evidence="2 3">CBS 117618</strain>
    </source>
</reference>
<name>A0A5N6D485_ASPPA</name>
<evidence type="ECO:0000313" key="3">
    <source>
        <dbReference type="Proteomes" id="UP000326532"/>
    </source>
</evidence>
<keyword evidence="1" id="KW-0812">Transmembrane</keyword>
<feature type="transmembrane region" description="Helical" evidence="1">
    <location>
        <begin position="6"/>
        <end position="33"/>
    </location>
</feature>
<dbReference type="Proteomes" id="UP000326532">
    <property type="component" value="Unassembled WGS sequence"/>
</dbReference>
<proteinExistence type="predicted"/>
<keyword evidence="1" id="KW-1133">Transmembrane helix</keyword>